<dbReference type="AlphaFoldDB" id="A0A443SC20"/>
<accession>A0A443SC20</accession>
<evidence type="ECO:0000313" key="12">
    <source>
        <dbReference type="Proteomes" id="UP000288716"/>
    </source>
</evidence>
<proteinExistence type="predicted"/>
<dbReference type="InterPro" id="IPR014898">
    <property type="entry name" value="Znf_C2H2_LYAR"/>
</dbReference>
<dbReference type="GO" id="GO:0000122">
    <property type="term" value="P:negative regulation of transcription by RNA polymerase II"/>
    <property type="evidence" value="ECO:0007669"/>
    <property type="project" value="TreeGrafter"/>
</dbReference>
<dbReference type="FunFam" id="1.10.10.2100:FF:000002">
    <property type="entry name" value="cell growth-regulating nucleolar protein-like"/>
    <property type="match status" value="1"/>
</dbReference>
<dbReference type="GO" id="GO:0006364">
    <property type="term" value="P:rRNA processing"/>
    <property type="evidence" value="ECO:0007669"/>
    <property type="project" value="TreeGrafter"/>
</dbReference>
<dbReference type="GO" id="GO:0008270">
    <property type="term" value="F:zinc ion binding"/>
    <property type="evidence" value="ECO:0007669"/>
    <property type="project" value="UniProtKB-KW"/>
</dbReference>
<comment type="caution">
    <text evidence="11">The sequence shown here is derived from an EMBL/GenBank/DDBJ whole genome shotgun (WGS) entry which is preliminary data.</text>
</comment>
<dbReference type="PROSITE" id="PS51804">
    <property type="entry name" value="ZF_C2HC_LYAR"/>
    <property type="match status" value="1"/>
</dbReference>
<dbReference type="STRING" id="299467.A0A443SC20"/>
<keyword evidence="6" id="KW-0175">Coiled coil</keyword>
<dbReference type="Gene3D" id="3.30.1490.490">
    <property type="match status" value="1"/>
</dbReference>
<evidence type="ECO:0000256" key="9">
    <source>
        <dbReference type="SAM" id="MobiDB-lite"/>
    </source>
</evidence>
<dbReference type="Pfam" id="PF08790">
    <property type="entry name" value="zf-LYAR"/>
    <property type="match status" value="1"/>
</dbReference>
<gene>
    <name evidence="11" type="ORF">B4U80_02320</name>
</gene>
<keyword evidence="3" id="KW-0677">Repeat</keyword>
<dbReference type="FunFam" id="3.30.1490.490:FF:000001">
    <property type="entry name" value="cell growth-regulating nucleolar protein-like"/>
    <property type="match status" value="1"/>
</dbReference>
<keyword evidence="5" id="KW-0862">Zinc</keyword>
<dbReference type="InterPro" id="IPR039999">
    <property type="entry name" value="LYAR"/>
</dbReference>
<evidence type="ECO:0000256" key="2">
    <source>
        <dbReference type="ARBA" id="ARBA00022723"/>
    </source>
</evidence>
<evidence type="ECO:0000256" key="4">
    <source>
        <dbReference type="ARBA" id="ARBA00022771"/>
    </source>
</evidence>
<reference evidence="11 12" key="1">
    <citation type="journal article" date="2018" name="Gigascience">
        <title>Genomes of trombidid mites reveal novel predicted allergens and laterally-transferred genes associated with secondary metabolism.</title>
        <authorList>
            <person name="Dong X."/>
            <person name="Chaisiri K."/>
            <person name="Xia D."/>
            <person name="Armstrong S.D."/>
            <person name="Fang Y."/>
            <person name="Donnelly M.J."/>
            <person name="Kadowaki T."/>
            <person name="McGarry J.W."/>
            <person name="Darby A.C."/>
            <person name="Makepeace B.L."/>
        </authorList>
    </citation>
    <scope>NUCLEOTIDE SEQUENCE [LARGE SCALE GENOMIC DNA]</scope>
    <source>
        <strain evidence="11">UoL-UT</strain>
    </source>
</reference>
<protein>
    <submittedName>
        <fullName evidence="11">Cell growth-regulating nucleolar protein-like protein</fullName>
    </submittedName>
</protein>
<evidence type="ECO:0000313" key="11">
    <source>
        <dbReference type="EMBL" id="RWS25079.1"/>
    </source>
</evidence>
<evidence type="ECO:0000256" key="8">
    <source>
        <dbReference type="PROSITE-ProRule" id="PRU01145"/>
    </source>
</evidence>
<keyword evidence="7" id="KW-0539">Nucleus</keyword>
<evidence type="ECO:0000256" key="3">
    <source>
        <dbReference type="ARBA" id="ARBA00022737"/>
    </source>
</evidence>
<feature type="compositionally biased region" description="Acidic residues" evidence="9">
    <location>
        <begin position="197"/>
        <end position="211"/>
    </location>
</feature>
<keyword evidence="2" id="KW-0479">Metal-binding</keyword>
<keyword evidence="4 8" id="KW-0863">Zinc-finger</keyword>
<evidence type="ECO:0000256" key="6">
    <source>
        <dbReference type="ARBA" id="ARBA00023054"/>
    </source>
</evidence>
<dbReference type="VEuPathDB" id="VectorBase:LDEU006961"/>
<dbReference type="GO" id="GO:0005730">
    <property type="term" value="C:nucleolus"/>
    <property type="evidence" value="ECO:0007669"/>
    <property type="project" value="TreeGrafter"/>
</dbReference>
<dbReference type="PANTHER" id="PTHR13100:SF10">
    <property type="entry name" value="CELL GROWTH-REGULATING NUCLEOLAR PROTEIN"/>
    <property type="match status" value="1"/>
</dbReference>
<evidence type="ECO:0000256" key="7">
    <source>
        <dbReference type="ARBA" id="ARBA00023242"/>
    </source>
</evidence>
<feature type="domain" description="Zinc finger C2H2 LYAR-type" evidence="10">
    <location>
        <begin position="30"/>
        <end position="57"/>
    </location>
</feature>
<evidence type="ECO:0000259" key="10">
    <source>
        <dbReference type="Pfam" id="PF08790"/>
    </source>
</evidence>
<keyword evidence="12" id="KW-1185">Reference proteome</keyword>
<sequence>MVFFICDNCGETLKKNKVDTHIYKCGSHTVSCIDCNKHFDRKSYNDHKTCLQEDEKYGGANYQKKESEPKGKKKQDEWIQRVHEAAKNAKVSPAIKNYLDAILNYDNIPRKKAKFINFVKNSIRNIRPQALDELWSLFESANKNATNNTEQGSNESSKRPLEENEDSGDTKKAKTEELDEKSEDVVQNEESKTVNEEANDEENHDDTEENVNENNGVVKMKKPKLVALAHTVLKENGLKMKRKAFEKAMLSKYHEKEDEHKIEKFRIKIFEKLAKKTKSFTLTDKYVELVSSDTH</sequence>
<dbReference type="Gene3D" id="1.10.10.2100">
    <property type="match status" value="1"/>
</dbReference>
<feature type="compositionally biased region" description="Basic and acidic residues" evidence="9">
    <location>
        <begin position="156"/>
        <end position="176"/>
    </location>
</feature>
<feature type="region of interest" description="Disordered" evidence="9">
    <location>
        <begin position="145"/>
        <end position="214"/>
    </location>
</feature>
<dbReference type="PANTHER" id="PTHR13100">
    <property type="entry name" value="CELL GROWTH-REGULATING NUCLEOLAR PROTEIN LYAR"/>
    <property type="match status" value="1"/>
</dbReference>
<evidence type="ECO:0000256" key="5">
    <source>
        <dbReference type="ARBA" id="ARBA00022833"/>
    </source>
</evidence>
<dbReference type="Proteomes" id="UP000288716">
    <property type="component" value="Unassembled WGS sequence"/>
</dbReference>
<dbReference type="SUPFAM" id="SSF57667">
    <property type="entry name" value="beta-beta-alpha zinc fingers"/>
    <property type="match status" value="2"/>
</dbReference>
<name>A0A443SC20_9ACAR</name>
<evidence type="ECO:0000256" key="1">
    <source>
        <dbReference type="ARBA" id="ARBA00004123"/>
    </source>
</evidence>
<dbReference type="EMBL" id="NCKV01004072">
    <property type="protein sequence ID" value="RWS25079.1"/>
    <property type="molecule type" value="Genomic_DNA"/>
</dbReference>
<dbReference type="OrthoDB" id="21474at2759"/>
<comment type="subcellular location">
    <subcellularLocation>
        <location evidence="1">Nucleus</location>
    </subcellularLocation>
</comment>
<dbReference type="GO" id="GO:0003677">
    <property type="term" value="F:DNA binding"/>
    <property type="evidence" value="ECO:0007669"/>
    <property type="project" value="InterPro"/>
</dbReference>
<feature type="compositionally biased region" description="Polar residues" evidence="9">
    <location>
        <begin position="145"/>
        <end position="155"/>
    </location>
</feature>
<dbReference type="InterPro" id="IPR036236">
    <property type="entry name" value="Znf_C2H2_sf"/>
</dbReference>
<organism evidence="11 12">
    <name type="scientific">Leptotrombidium deliense</name>
    <dbReference type="NCBI Taxonomy" id="299467"/>
    <lineage>
        <taxon>Eukaryota</taxon>
        <taxon>Metazoa</taxon>
        <taxon>Ecdysozoa</taxon>
        <taxon>Arthropoda</taxon>
        <taxon>Chelicerata</taxon>
        <taxon>Arachnida</taxon>
        <taxon>Acari</taxon>
        <taxon>Acariformes</taxon>
        <taxon>Trombidiformes</taxon>
        <taxon>Prostigmata</taxon>
        <taxon>Anystina</taxon>
        <taxon>Parasitengona</taxon>
        <taxon>Trombiculoidea</taxon>
        <taxon>Trombiculidae</taxon>
        <taxon>Leptotrombidium</taxon>
    </lineage>
</organism>